<dbReference type="PANTHER" id="PTHR23117:SF13">
    <property type="entry name" value="GUANYLATE KINASE"/>
    <property type="match status" value="1"/>
</dbReference>
<dbReference type="Proteomes" id="UP000051658">
    <property type="component" value="Unassembled WGS sequence"/>
</dbReference>
<evidence type="ECO:0000256" key="5">
    <source>
        <dbReference type="ARBA" id="ARBA00016296"/>
    </source>
</evidence>
<dbReference type="GO" id="GO:0005524">
    <property type="term" value="F:ATP binding"/>
    <property type="evidence" value="ECO:0007669"/>
    <property type="project" value="UniProtKB-UniRule"/>
</dbReference>
<dbReference type="CDD" id="cd00071">
    <property type="entry name" value="GMPK"/>
    <property type="match status" value="1"/>
</dbReference>
<dbReference type="NCBIfam" id="TIGR03263">
    <property type="entry name" value="guanyl_kin"/>
    <property type="match status" value="1"/>
</dbReference>
<dbReference type="HAMAP" id="MF_00328">
    <property type="entry name" value="Guanylate_kinase"/>
    <property type="match status" value="1"/>
</dbReference>
<keyword evidence="8 13" id="KW-0547">Nucleotide-binding</keyword>
<dbReference type="PROSITE" id="PS00856">
    <property type="entry name" value="GUANYLATE_KINASE_1"/>
    <property type="match status" value="1"/>
</dbReference>
<evidence type="ECO:0000256" key="4">
    <source>
        <dbReference type="ARBA" id="ARBA00012961"/>
    </source>
</evidence>
<evidence type="ECO:0000256" key="12">
    <source>
        <dbReference type="ARBA" id="ARBA00048594"/>
    </source>
</evidence>
<protein>
    <recommendedName>
        <fullName evidence="5 13">Guanylate kinase</fullName>
        <ecNumber evidence="4 13">2.7.4.8</ecNumber>
    </recommendedName>
    <alternativeName>
        <fullName evidence="11 13">GMP kinase</fullName>
    </alternativeName>
</protein>
<dbReference type="InterPro" id="IPR008144">
    <property type="entry name" value="Guanylate_kin-like_dom"/>
</dbReference>
<dbReference type="eggNOG" id="COG0194">
    <property type="taxonomic scope" value="Bacteria"/>
</dbReference>
<dbReference type="InterPro" id="IPR008145">
    <property type="entry name" value="GK/Ca_channel_bsu"/>
</dbReference>
<evidence type="ECO:0000259" key="14">
    <source>
        <dbReference type="PROSITE" id="PS50052"/>
    </source>
</evidence>
<dbReference type="SUPFAM" id="SSF52540">
    <property type="entry name" value="P-loop containing nucleoside triphosphate hydrolases"/>
    <property type="match status" value="1"/>
</dbReference>
<evidence type="ECO:0000256" key="1">
    <source>
        <dbReference type="ARBA" id="ARBA00003531"/>
    </source>
</evidence>
<comment type="catalytic activity">
    <reaction evidence="12 13">
        <text>GMP + ATP = GDP + ADP</text>
        <dbReference type="Rhea" id="RHEA:20780"/>
        <dbReference type="ChEBI" id="CHEBI:30616"/>
        <dbReference type="ChEBI" id="CHEBI:58115"/>
        <dbReference type="ChEBI" id="CHEBI:58189"/>
        <dbReference type="ChEBI" id="CHEBI:456216"/>
        <dbReference type="EC" id="2.7.4.8"/>
    </reaction>
</comment>
<name>A0A0R2HNH0_CARDV</name>
<evidence type="ECO:0000256" key="9">
    <source>
        <dbReference type="ARBA" id="ARBA00022777"/>
    </source>
</evidence>
<dbReference type="InterPro" id="IPR020590">
    <property type="entry name" value="Guanylate_kinase_CS"/>
</dbReference>
<comment type="function">
    <text evidence="1 13">Essential for recycling GMP and indirectly, cGMP.</text>
</comment>
<feature type="binding site" evidence="13">
    <location>
        <begin position="16"/>
        <end position="23"/>
    </location>
    <ligand>
        <name>ATP</name>
        <dbReference type="ChEBI" id="CHEBI:30616"/>
    </ligand>
</feature>
<dbReference type="FunFam" id="3.40.50.300:FF:000855">
    <property type="entry name" value="Guanylate kinase"/>
    <property type="match status" value="1"/>
</dbReference>
<evidence type="ECO:0000256" key="13">
    <source>
        <dbReference type="HAMAP-Rule" id="MF_00328"/>
    </source>
</evidence>
<dbReference type="PANTHER" id="PTHR23117">
    <property type="entry name" value="GUANYLATE KINASE-RELATED"/>
    <property type="match status" value="1"/>
</dbReference>
<dbReference type="InterPro" id="IPR027417">
    <property type="entry name" value="P-loop_NTPase"/>
</dbReference>
<dbReference type="GO" id="GO:0004385">
    <property type="term" value="F:GMP kinase activity"/>
    <property type="evidence" value="ECO:0007669"/>
    <property type="project" value="UniProtKB-UniRule"/>
</dbReference>
<dbReference type="Gene3D" id="3.40.50.300">
    <property type="entry name" value="P-loop containing nucleotide triphosphate hydrolases"/>
    <property type="match status" value="1"/>
</dbReference>
<keyword evidence="16" id="KW-1185">Reference proteome</keyword>
<comment type="similarity">
    <text evidence="3 13">Belongs to the guanylate kinase family.</text>
</comment>
<feature type="domain" description="Guanylate kinase-like" evidence="14">
    <location>
        <begin position="9"/>
        <end position="188"/>
    </location>
</feature>
<comment type="caution">
    <text evidence="15">The sequence shown here is derived from an EMBL/GenBank/DDBJ whole genome shotgun (WGS) entry which is preliminary data.</text>
</comment>
<evidence type="ECO:0000256" key="6">
    <source>
        <dbReference type="ARBA" id="ARBA00022490"/>
    </source>
</evidence>
<evidence type="ECO:0000313" key="15">
    <source>
        <dbReference type="EMBL" id="KRN54450.1"/>
    </source>
</evidence>
<reference evidence="15 16" key="1">
    <citation type="journal article" date="2015" name="Genome Announc.">
        <title>Expanding the biotechnology potential of lactobacilli through comparative genomics of 213 strains and associated genera.</title>
        <authorList>
            <person name="Sun Z."/>
            <person name="Harris H.M."/>
            <person name="McCann A."/>
            <person name="Guo C."/>
            <person name="Argimon S."/>
            <person name="Zhang W."/>
            <person name="Yang X."/>
            <person name="Jeffery I.B."/>
            <person name="Cooney J.C."/>
            <person name="Kagawa T.F."/>
            <person name="Liu W."/>
            <person name="Song Y."/>
            <person name="Salvetti E."/>
            <person name="Wrobel A."/>
            <person name="Rasinkangas P."/>
            <person name="Parkhill J."/>
            <person name="Rea M.C."/>
            <person name="O'Sullivan O."/>
            <person name="Ritari J."/>
            <person name="Douillard F.P."/>
            <person name="Paul Ross R."/>
            <person name="Yang R."/>
            <person name="Briner A.E."/>
            <person name="Felis G.E."/>
            <person name="de Vos W.M."/>
            <person name="Barrangou R."/>
            <person name="Klaenhammer T.R."/>
            <person name="Caufield P.W."/>
            <person name="Cui Y."/>
            <person name="Zhang H."/>
            <person name="O'Toole P.W."/>
        </authorList>
    </citation>
    <scope>NUCLEOTIDE SEQUENCE [LARGE SCALE GENOMIC DNA]</scope>
    <source>
        <strain evidence="15 16">DSM 20623</strain>
    </source>
</reference>
<gene>
    <name evidence="13" type="primary">gmk</name>
    <name evidence="15" type="ORF">IV74_GL002033</name>
</gene>
<comment type="subcellular location">
    <subcellularLocation>
        <location evidence="2 13">Cytoplasm</location>
    </subcellularLocation>
</comment>
<proteinExistence type="inferred from homology"/>
<dbReference type="Gene3D" id="3.30.63.10">
    <property type="entry name" value="Guanylate Kinase phosphate binding domain"/>
    <property type="match status" value="1"/>
</dbReference>
<keyword evidence="7 13" id="KW-0808">Transferase</keyword>
<organism evidence="15 16">
    <name type="scientific">Carnobacterium divergens DSM 20623</name>
    <dbReference type="NCBI Taxonomy" id="1449336"/>
    <lineage>
        <taxon>Bacteria</taxon>
        <taxon>Bacillati</taxon>
        <taxon>Bacillota</taxon>
        <taxon>Bacilli</taxon>
        <taxon>Lactobacillales</taxon>
        <taxon>Carnobacteriaceae</taxon>
        <taxon>Carnobacterium</taxon>
    </lineage>
</organism>
<accession>A0A0R2HNH0</accession>
<evidence type="ECO:0000256" key="8">
    <source>
        <dbReference type="ARBA" id="ARBA00022741"/>
    </source>
</evidence>
<evidence type="ECO:0000256" key="3">
    <source>
        <dbReference type="ARBA" id="ARBA00005790"/>
    </source>
</evidence>
<keyword evidence="10 13" id="KW-0067">ATP-binding</keyword>
<dbReference type="FunFam" id="3.30.63.10:FF:000002">
    <property type="entry name" value="Guanylate kinase 1"/>
    <property type="match status" value="1"/>
</dbReference>
<keyword evidence="6 13" id="KW-0963">Cytoplasm</keyword>
<evidence type="ECO:0000256" key="10">
    <source>
        <dbReference type="ARBA" id="ARBA00022840"/>
    </source>
</evidence>
<dbReference type="EMBL" id="JQBS01000035">
    <property type="protein sequence ID" value="KRN54450.1"/>
    <property type="molecule type" value="Genomic_DNA"/>
</dbReference>
<evidence type="ECO:0000256" key="11">
    <source>
        <dbReference type="ARBA" id="ARBA00030128"/>
    </source>
</evidence>
<dbReference type="AlphaFoldDB" id="A0A0R2HNH0"/>
<keyword evidence="9 13" id="KW-0418">Kinase</keyword>
<dbReference type="SMART" id="SM00072">
    <property type="entry name" value="GuKc"/>
    <property type="match status" value="1"/>
</dbReference>
<dbReference type="EC" id="2.7.4.8" evidence="4 13"/>
<dbReference type="InterPro" id="IPR017665">
    <property type="entry name" value="Guanylate_kinase"/>
</dbReference>
<dbReference type="Pfam" id="PF00625">
    <property type="entry name" value="Guanylate_kin"/>
    <property type="match status" value="1"/>
</dbReference>
<evidence type="ECO:0000256" key="2">
    <source>
        <dbReference type="ARBA" id="ARBA00004496"/>
    </source>
</evidence>
<evidence type="ECO:0000256" key="7">
    <source>
        <dbReference type="ARBA" id="ARBA00022679"/>
    </source>
</evidence>
<sequence length="208" mass="23781">MGDIMTERGLLIVLSGPSGVGKGTVRQAIFENEDNNFEYSISMTTRNKRAGEVDATDYFFRTRAEFETLIENGGLLEYAEYVGNYYGTPLSYVEETLASGKDVFLEIEVQGALQVREKMPEGVFIFLTPPDLVELKSRIVGRGTDEMSVIEERMKKAVEEIEMMRLYDYAVVNDEVENAVRNIKQIIESEHLKVSRVLHRYKKMIEEL</sequence>
<dbReference type="PROSITE" id="PS50052">
    <property type="entry name" value="GUANYLATE_KINASE_2"/>
    <property type="match status" value="1"/>
</dbReference>
<dbReference type="PATRIC" id="fig|1449336.4.peg.2070"/>
<evidence type="ECO:0000313" key="16">
    <source>
        <dbReference type="Proteomes" id="UP000051658"/>
    </source>
</evidence>
<dbReference type="GO" id="GO:0005829">
    <property type="term" value="C:cytosol"/>
    <property type="evidence" value="ECO:0007669"/>
    <property type="project" value="TreeGrafter"/>
</dbReference>